<feature type="compositionally biased region" description="Basic and acidic residues" evidence="8">
    <location>
        <begin position="1"/>
        <end position="13"/>
    </location>
</feature>
<keyword evidence="3 9" id="KW-0812">Transmembrane</keyword>
<evidence type="ECO:0000256" key="8">
    <source>
        <dbReference type="SAM" id="MobiDB-lite"/>
    </source>
</evidence>
<evidence type="ECO:0000256" key="6">
    <source>
        <dbReference type="ARBA" id="ARBA00023004"/>
    </source>
</evidence>
<proteinExistence type="predicted"/>
<dbReference type="EMBL" id="MLJW01000383">
    <property type="protein sequence ID" value="OIQ88191.1"/>
    <property type="molecule type" value="Genomic_DNA"/>
</dbReference>
<keyword evidence="6" id="KW-0408">Iron</keyword>
<feature type="compositionally biased region" description="Low complexity" evidence="8">
    <location>
        <begin position="14"/>
        <end position="28"/>
    </location>
</feature>
<feature type="transmembrane region" description="Helical" evidence="9">
    <location>
        <begin position="38"/>
        <end position="63"/>
    </location>
</feature>
<feature type="transmembrane region" description="Helical" evidence="9">
    <location>
        <begin position="120"/>
        <end position="143"/>
    </location>
</feature>
<evidence type="ECO:0000256" key="2">
    <source>
        <dbReference type="ARBA" id="ARBA00022617"/>
    </source>
</evidence>
<evidence type="ECO:0000256" key="9">
    <source>
        <dbReference type="SAM" id="Phobius"/>
    </source>
</evidence>
<accession>A0A1J5R822</accession>
<feature type="region of interest" description="Disordered" evidence="8">
    <location>
        <begin position="1"/>
        <end position="28"/>
    </location>
</feature>
<feature type="transmembrane region" description="Helical" evidence="9">
    <location>
        <begin position="75"/>
        <end position="100"/>
    </location>
</feature>
<dbReference type="InterPro" id="IPR000701">
    <property type="entry name" value="SuccDH_FuR_B_TM-su"/>
</dbReference>
<organism evidence="10">
    <name type="scientific">mine drainage metagenome</name>
    <dbReference type="NCBI Taxonomy" id="410659"/>
    <lineage>
        <taxon>unclassified sequences</taxon>
        <taxon>metagenomes</taxon>
        <taxon>ecological metagenomes</taxon>
    </lineage>
</organism>
<keyword evidence="5 9" id="KW-1133">Transmembrane helix</keyword>
<name>A0A1J5R822_9ZZZZ</name>
<evidence type="ECO:0000313" key="10">
    <source>
        <dbReference type="EMBL" id="OIQ88191.1"/>
    </source>
</evidence>
<reference evidence="10" key="1">
    <citation type="submission" date="2016-10" db="EMBL/GenBank/DDBJ databases">
        <title>Sequence of Gallionella enrichment culture.</title>
        <authorList>
            <person name="Poehlein A."/>
            <person name="Muehling M."/>
            <person name="Daniel R."/>
        </authorList>
    </citation>
    <scope>NUCLEOTIDE SEQUENCE</scope>
</reference>
<dbReference type="AlphaFoldDB" id="A0A1J5R822"/>
<evidence type="ECO:0000256" key="3">
    <source>
        <dbReference type="ARBA" id="ARBA00022692"/>
    </source>
</evidence>
<dbReference type="GO" id="GO:0016020">
    <property type="term" value="C:membrane"/>
    <property type="evidence" value="ECO:0007669"/>
    <property type="project" value="UniProtKB-SubCell"/>
</dbReference>
<gene>
    <name evidence="10" type="ORF">GALL_299240</name>
</gene>
<evidence type="ECO:0000256" key="1">
    <source>
        <dbReference type="ARBA" id="ARBA00004370"/>
    </source>
</evidence>
<comment type="subcellular location">
    <subcellularLocation>
        <location evidence="1">Membrane</location>
    </subcellularLocation>
</comment>
<dbReference type="SUPFAM" id="SSF81343">
    <property type="entry name" value="Fumarate reductase respiratory complex transmembrane subunits"/>
    <property type="match status" value="1"/>
</dbReference>
<evidence type="ECO:0000256" key="4">
    <source>
        <dbReference type="ARBA" id="ARBA00022723"/>
    </source>
</evidence>
<protein>
    <submittedName>
        <fullName evidence="10">Succinate dehydrogenase/fumarate reductase transmembrane subunit</fullName>
    </submittedName>
</protein>
<keyword evidence="2" id="KW-0349">Heme</keyword>
<dbReference type="Pfam" id="PF01127">
    <property type="entry name" value="Sdh_cyt"/>
    <property type="match status" value="1"/>
</dbReference>
<evidence type="ECO:0000256" key="7">
    <source>
        <dbReference type="ARBA" id="ARBA00023136"/>
    </source>
</evidence>
<dbReference type="InterPro" id="IPR034804">
    <property type="entry name" value="SQR/QFR_C/D"/>
</dbReference>
<comment type="caution">
    <text evidence="10">The sequence shown here is derived from an EMBL/GenBank/DDBJ whole genome shotgun (WGS) entry which is preliminary data.</text>
</comment>
<dbReference type="GO" id="GO:0046872">
    <property type="term" value="F:metal ion binding"/>
    <property type="evidence" value="ECO:0007669"/>
    <property type="project" value="UniProtKB-KW"/>
</dbReference>
<keyword evidence="4" id="KW-0479">Metal-binding</keyword>
<sequence length="146" mass="15272">MSVHVGREHDEPRTGAAAPGARTQAARPVRSAGGGWGWLLQVITGGALLVLVVVHLVAQHFVVQSPGGLRDYAQVLAYLGNPVIVVIESLFLVAVTWHAMLGVRSILLDLGLGDTGRRRVTAAVTTLGALTLGYGFWMIAVLATAG</sequence>
<evidence type="ECO:0000256" key="5">
    <source>
        <dbReference type="ARBA" id="ARBA00022989"/>
    </source>
</evidence>
<dbReference type="Gene3D" id="1.20.1300.10">
    <property type="entry name" value="Fumarate reductase/succinate dehydrogenase, transmembrane subunit"/>
    <property type="match status" value="1"/>
</dbReference>
<keyword evidence="7 9" id="KW-0472">Membrane</keyword>